<sequence>MFNNAFRTVSRKAMAQSRRGMATIYDKAIRADAHNNVKAKMLSDPATYPLIVILGFAVSFCSGFGVWFLTSASDVRIDPTKRNKLLRDWGAQ</sequence>
<protein>
    <submittedName>
        <fullName evidence="2">Uncharacterized protein</fullName>
    </submittedName>
</protein>
<dbReference type="AlphaFoldDB" id="A0AAD3H972"/>
<dbReference type="InterPro" id="IPR010530">
    <property type="entry name" value="B12D"/>
</dbReference>
<feature type="transmembrane region" description="Helical" evidence="1">
    <location>
        <begin position="46"/>
        <end position="69"/>
    </location>
</feature>
<evidence type="ECO:0000256" key="1">
    <source>
        <dbReference type="SAM" id="Phobius"/>
    </source>
</evidence>
<keyword evidence="1" id="KW-0812">Transmembrane</keyword>
<evidence type="ECO:0000313" key="3">
    <source>
        <dbReference type="Proteomes" id="UP001054902"/>
    </source>
</evidence>
<name>A0AAD3H972_9STRA</name>
<accession>A0AAD3H972</accession>
<keyword evidence="1" id="KW-1133">Transmembrane helix</keyword>
<dbReference type="Proteomes" id="UP001054902">
    <property type="component" value="Unassembled WGS sequence"/>
</dbReference>
<reference evidence="2 3" key="1">
    <citation type="journal article" date="2021" name="Sci. Rep.">
        <title>The genome of the diatom Chaetoceros tenuissimus carries an ancient integrated fragment of an extant virus.</title>
        <authorList>
            <person name="Hongo Y."/>
            <person name="Kimura K."/>
            <person name="Takaki Y."/>
            <person name="Yoshida Y."/>
            <person name="Baba S."/>
            <person name="Kobayashi G."/>
            <person name="Nagasaki K."/>
            <person name="Hano T."/>
            <person name="Tomaru Y."/>
        </authorList>
    </citation>
    <scope>NUCLEOTIDE SEQUENCE [LARGE SCALE GENOMIC DNA]</scope>
    <source>
        <strain evidence="2 3">NIES-3715</strain>
    </source>
</reference>
<comment type="caution">
    <text evidence="2">The sequence shown here is derived from an EMBL/GenBank/DDBJ whole genome shotgun (WGS) entry which is preliminary data.</text>
</comment>
<keyword evidence="3" id="KW-1185">Reference proteome</keyword>
<evidence type="ECO:0000313" key="2">
    <source>
        <dbReference type="EMBL" id="GFH54633.1"/>
    </source>
</evidence>
<proteinExistence type="predicted"/>
<dbReference type="Pfam" id="PF06522">
    <property type="entry name" value="B12D"/>
    <property type="match status" value="1"/>
</dbReference>
<keyword evidence="1" id="KW-0472">Membrane</keyword>
<dbReference type="EMBL" id="BLLK01000047">
    <property type="protein sequence ID" value="GFH54633.1"/>
    <property type="molecule type" value="Genomic_DNA"/>
</dbReference>
<gene>
    <name evidence="2" type="ORF">CTEN210_11109</name>
</gene>
<organism evidence="2 3">
    <name type="scientific">Chaetoceros tenuissimus</name>
    <dbReference type="NCBI Taxonomy" id="426638"/>
    <lineage>
        <taxon>Eukaryota</taxon>
        <taxon>Sar</taxon>
        <taxon>Stramenopiles</taxon>
        <taxon>Ochrophyta</taxon>
        <taxon>Bacillariophyta</taxon>
        <taxon>Coscinodiscophyceae</taxon>
        <taxon>Chaetocerotophycidae</taxon>
        <taxon>Chaetocerotales</taxon>
        <taxon>Chaetocerotaceae</taxon>
        <taxon>Chaetoceros</taxon>
    </lineage>
</organism>